<dbReference type="SUPFAM" id="SSF56925">
    <property type="entry name" value="OMPA-like"/>
    <property type="match status" value="1"/>
</dbReference>
<organism evidence="8 9">
    <name type="scientific">Rhodoblastus acidophilus</name>
    <name type="common">Rhodopseudomonas acidophila</name>
    <dbReference type="NCBI Taxonomy" id="1074"/>
    <lineage>
        <taxon>Bacteria</taxon>
        <taxon>Pseudomonadati</taxon>
        <taxon>Pseudomonadota</taxon>
        <taxon>Alphaproteobacteria</taxon>
        <taxon>Hyphomicrobiales</taxon>
        <taxon>Rhodoblastaceae</taxon>
        <taxon>Rhodoblastus</taxon>
    </lineage>
</organism>
<dbReference type="OrthoDB" id="9815357at2"/>
<evidence type="ECO:0000259" key="7">
    <source>
        <dbReference type="Pfam" id="PF13505"/>
    </source>
</evidence>
<dbReference type="InterPro" id="IPR027385">
    <property type="entry name" value="Beta-barrel_OMP"/>
</dbReference>
<comment type="similarity">
    <text evidence="5">Belongs to the Omp25/RopB family.</text>
</comment>
<comment type="subcellular location">
    <subcellularLocation>
        <location evidence="1">Cell outer membrane</location>
    </subcellularLocation>
</comment>
<protein>
    <submittedName>
        <fullName evidence="8">Outer membrane beta-barrel protein</fullName>
    </submittedName>
</protein>
<evidence type="ECO:0000256" key="1">
    <source>
        <dbReference type="ARBA" id="ARBA00004442"/>
    </source>
</evidence>
<comment type="caution">
    <text evidence="8">The sequence shown here is derived from an EMBL/GenBank/DDBJ whole genome shotgun (WGS) entry which is preliminary data.</text>
</comment>
<evidence type="ECO:0000256" key="2">
    <source>
        <dbReference type="ARBA" id="ARBA00022729"/>
    </source>
</evidence>
<feature type="domain" description="Outer membrane protein beta-barrel" evidence="7">
    <location>
        <begin position="8"/>
        <end position="215"/>
    </location>
</feature>
<keyword evidence="2 6" id="KW-0732">Signal</keyword>
<feature type="chain" id="PRO_5026717339" evidence="6">
    <location>
        <begin position="21"/>
        <end position="227"/>
    </location>
</feature>
<gene>
    <name evidence="8" type="ORF">GJ654_05570</name>
</gene>
<dbReference type="Proteomes" id="UP000439113">
    <property type="component" value="Unassembled WGS sequence"/>
</dbReference>
<evidence type="ECO:0000256" key="6">
    <source>
        <dbReference type="SAM" id="SignalP"/>
    </source>
</evidence>
<feature type="signal peptide" evidence="6">
    <location>
        <begin position="1"/>
        <end position="20"/>
    </location>
</feature>
<dbReference type="RefSeq" id="WP_155445113.1">
    <property type="nucleotide sequence ID" value="NZ_JAOQNR010000003.1"/>
</dbReference>
<dbReference type="EMBL" id="WNKS01000003">
    <property type="protein sequence ID" value="MTV30459.1"/>
    <property type="molecule type" value="Genomic_DNA"/>
</dbReference>
<evidence type="ECO:0000256" key="5">
    <source>
        <dbReference type="ARBA" id="ARBA00038306"/>
    </source>
</evidence>
<sequence>MLKRLAPALAALAMAAPAIAGDLPSVKDAPLPPPVVFPYDWTGVYVGADLGGAWSQSQYSVGGLNTNLYGASVMGGGFAGFNRQIGSFVLGIEGDVQGLGIDKSQGLVNVKQNLLAAVNGRLGFAFDHFLVYAIGGVAFSDTRYTDYRGVGNFTNANVGYDVGGGLEYAFMPNWTVRGEYRYYNFGTADSTTLRSVNFGFQQSNNTARVGVAYKFSPPAPAAVVAKY</sequence>
<dbReference type="Pfam" id="PF13505">
    <property type="entry name" value="OMP_b-brl"/>
    <property type="match status" value="1"/>
</dbReference>
<dbReference type="Gene3D" id="2.40.160.20">
    <property type="match status" value="1"/>
</dbReference>
<accession>A0A6N8DJ74</accession>
<evidence type="ECO:0000313" key="9">
    <source>
        <dbReference type="Proteomes" id="UP000439113"/>
    </source>
</evidence>
<evidence type="ECO:0000313" key="8">
    <source>
        <dbReference type="EMBL" id="MTV30459.1"/>
    </source>
</evidence>
<dbReference type="AlphaFoldDB" id="A0A6N8DJ74"/>
<proteinExistence type="inferred from homology"/>
<dbReference type="PANTHER" id="PTHR34001:SF3">
    <property type="entry name" value="BLL7405 PROTEIN"/>
    <property type="match status" value="1"/>
</dbReference>
<dbReference type="PANTHER" id="PTHR34001">
    <property type="entry name" value="BLL7405 PROTEIN"/>
    <property type="match status" value="1"/>
</dbReference>
<dbReference type="InterPro" id="IPR051692">
    <property type="entry name" value="OMP-like"/>
</dbReference>
<reference evidence="8 9" key="1">
    <citation type="submission" date="2019-11" db="EMBL/GenBank/DDBJ databases">
        <title>Whole-genome sequence of a Rhodoblastus acidophilus DSM 142.</title>
        <authorList>
            <person name="Kyndt J.A."/>
            <person name="Meyer T.E."/>
        </authorList>
    </citation>
    <scope>NUCLEOTIDE SEQUENCE [LARGE SCALE GENOMIC DNA]</scope>
    <source>
        <strain evidence="8 9">DSM 142</strain>
    </source>
</reference>
<dbReference type="GO" id="GO:0009279">
    <property type="term" value="C:cell outer membrane"/>
    <property type="evidence" value="ECO:0007669"/>
    <property type="project" value="UniProtKB-SubCell"/>
</dbReference>
<keyword evidence="4" id="KW-0998">Cell outer membrane</keyword>
<dbReference type="InterPro" id="IPR011250">
    <property type="entry name" value="OMP/PagP_B-barrel"/>
</dbReference>
<name>A0A6N8DJ74_RHOAC</name>
<evidence type="ECO:0000256" key="3">
    <source>
        <dbReference type="ARBA" id="ARBA00023136"/>
    </source>
</evidence>
<keyword evidence="3" id="KW-0472">Membrane</keyword>
<evidence type="ECO:0000256" key="4">
    <source>
        <dbReference type="ARBA" id="ARBA00023237"/>
    </source>
</evidence>